<organism evidence="1 2">
    <name type="scientific">Tigheibacillus halophilus</name>
    <dbReference type="NCBI Taxonomy" id="361280"/>
    <lineage>
        <taxon>Bacteria</taxon>
        <taxon>Bacillati</taxon>
        <taxon>Bacillota</taxon>
        <taxon>Bacilli</taxon>
        <taxon>Bacillales</taxon>
        <taxon>Bacillaceae</taxon>
        <taxon>Tigheibacillus</taxon>
    </lineage>
</organism>
<proteinExistence type="predicted"/>
<protein>
    <recommendedName>
        <fullName evidence="3">Phage protein</fullName>
    </recommendedName>
</protein>
<reference evidence="1 2" key="1">
    <citation type="submission" date="2023-10" db="EMBL/GenBank/DDBJ databases">
        <title>Virgibacillus halophilus 5B73C genome.</title>
        <authorList>
            <person name="Miliotis G."/>
            <person name="Sengupta P."/>
            <person name="Hameed A."/>
            <person name="Chuvochina M."/>
            <person name="Mcdonagh F."/>
            <person name="Simpson A.C."/>
            <person name="Singh N.K."/>
            <person name="Rekha P.D."/>
            <person name="Raman K."/>
            <person name="Hugenholtz P."/>
            <person name="Venkateswaran K."/>
        </authorList>
    </citation>
    <scope>NUCLEOTIDE SEQUENCE [LARGE SCALE GENOMIC DNA]</scope>
    <source>
        <strain evidence="1 2">5B73C</strain>
    </source>
</reference>
<sequence length="66" mass="7990">MGYKHLSEIEDMSLYEYEMKMQAFNLSQVDKQHEMHMQAWLNHQVTATKESGKKQVPVFKKYEDFF</sequence>
<dbReference type="Proteomes" id="UP001281447">
    <property type="component" value="Unassembled WGS sequence"/>
</dbReference>
<comment type="caution">
    <text evidence="1">The sequence shown here is derived from an EMBL/GenBank/DDBJ whole genome shotgun (WGS) entry which is preliminary data.</text>
</comment>
<name>A0ABU5C636_9BACI</name>
<evidence type="ECO:0000313" key="1">
    <source>
        <dbReference type="EMBL" id="MDY0394793.1"/>
    </source>
</evidence>
<accession>A0ABU5C636</accession>
<evidence type="ECO:0008006" key="3">
    <source>
        <dbReference type="Google" id="ProtNLM"/>
    </source>
</evidence>
<gene>
    <name evidence="1" type="ORF">RWE15_10405</name>
</gene>
<evidence type="ECO:0000313" key="2">
    <source>
        <dbReference type="Proteomes" id="UP001281447"/>
    </source>
</evidence>
<keyword evidence="2" id="KW-1185">Reference proteome</keyword>
<dbReference type="EMBL" id="JAWDIP010000003">
    <property type="protein sequence ID" value="MDY0394793.1"/>
    <property type="molecule type" value="Genomic_DNA"/>
</dbReference>